<keyword evidence="2" id="KW-1185">Reference proteome</keyword>
<evidence type="ECO:0008006" key="3">
    <source>
        <dbReference type="Google" id="ProtNLM"/>
    </source>
</evidence>
<dbReference type="EMBL" id="JADIKF010000040">
    <property type="protein sequence ID" value="MBM7131571.1"/>
    <property type="molecule type" value="Genomic_DNA"/>
</dbReference>
<comment type="caution">
    <text evidence="1">The sequence shown here is derived from an EMBL/GenBank/DDBJ whole genome shotgun (WGS) entry which is preliminary data.</text>
</comment>
<organism evidence="1 2">
    <name type="scientific">Dyella mobilis</name>
    <dbReference type="NCBI Taxonomy" id="1849582"/>
    <lineage>
        <taxon>Bacteria</taxon>
        <taxon>Pseudomonadati</taxon>
        <taxon>Pseudomonadota</taxon>
        <taxon>Gammaproteobacteria</taxon>
        <taxon>Lysobacterales</taxon>
        <taxon>Rhodanobacteraceae</taxon>
        <taxon>Dyella</taxon>
    </lineage>
</organism>
<sequence length="87" mass="9402">MKILAAAATLALAGCVSHQVKVSLPQTQVETQAIYVPVPPELTAPFDVPERKSNLIDDVVEAYNARGTTIRQCNARLQKISDLGMQP</sequence>
<name>A0ABS2KK81_9GAMM</name>
<reference evidence="1" key="1">
    <citation type="submission" date="2020-10" db="EMBL/GenBank/DDBJ databases">
        <title>Phylogeny of dyella-like bacteria.</title>
        <authorList>
            <person name="Fu J."/>
        </authorList>
    </citation>
    <scope>NUCLEOTIDE SEQUENCE</scope>
    <source>
        <strain evidence="1">DHON07</strain>
    </source>
</reference>
<evidence type="ECO:0000313" key="2">
    <source>
        <dbReference type="Proteomes" id="UP001430193"/>
    </source>
</evidence>
<proteinExistence type="predicted"/>
<dbReference type="InterPro" id="IPR058979">
    <property type="entry name" value="LysC-like"/>
</dbReference>
<dbReference type="Proteomes" id="UP001430193">
    <property type="component" value="Unassembled WGS sequence"/>
</dbReference>
<dbReference type="PROSITE" id="PS51257">
    <property type="entry name" value="PROKAR_LIPOPROTEIN"/>
    <property type="match status" value="1"/>
</dbReference>
<protein>
    <recommendedName>
        <fullName evidence="3">O-spanin</fullName>
    </recommendedName>
</protein>
<accession>A0ABS2KK81</accession>
<dbReference type="Pfam" id="PF23793">
    <property type="entry name" value="LysC"/>
    <property type="match status" value="1"/>
</dbReference>
<evidence type="ECO:0000313" key="1">
    <source>
        <dbReference type="EMBL" id="MBM7131571.1"/>
    </source>
</evidence>
<gene>
    <name evidence="1" type="ORF">ISS99_18775</name>
</gene>
<dbReference type="RefSeq" id="WP_204633130.1">
    <property type="nucleotide sequence ID" value="NZ_BSOC01000001.1"/>
</dbReference>